<dbReference type="AlphaFoldDB" id="A0A1I4EGJ8"/>
<evidence type="ECO:0000313" key="3">
    <source>
        <dbReference type="Proteomes" id="UP000199533"/>
    </source>
</evidence>
<feature type="transmembrane region" description="Helical" evidence="1">
    <location>
        <begin position="9"/>
        <end position="29"/>
    </location>
</feature>
<dbReference type="EMBL" id="FOSP01000028">
    <property type="protein sequence ID" value="SFL04349.1"/>
    <property type="molecule type" value="Genomic_DNA"/>
</dbReference>
<dbReference type="OrthoDB" id="8522878at2"/>
<keyword evidence="1" id="KW-0812">Transmembrane</keyword>
<dbReference type="RefSeq" id="WP_090701651.1">
    <property type="nucleotide sequence ID" value="NZ_FOSP01000028.1"/>
</dbReference>
<reference evidence="3" key="1">
    <citation type="submission" date="2016-10" db="EMBL/GenBank/DDBJ databases">
        <authorList>
            <person name="Varghese N."/>
            <person name="Submissions S."/>
        </authorList>
    </citation>
    <scope>NUCLEOTIDE SEQUENCE [LARGE SCALE GENOMIC DNA]</scope>
    <source>
        <strain evidence="3">Nm69</strain>
    </source>
</reference>
<gene>
    <name evidence="2" type="ORF">SAMN05216302_10289</name>
</gene>
<keyword evidence="1" id="KW-0472">Membrane</keyword>
<keyword evidence="1" id="KW-1133">Transmembrane helix</keyword>
<dbReference type="SUPFAM" id="SSF56935">
    <property type="entry name" value="Porins"/>
    <property type="match status" value="1"/>
</dbReference>
<evidence type="ECO:0000256" key="1">
    <source>
        <dbReference type="SAM" id="Phobius"/>
    </source>
</evidence>
<dbReference type="NCBIfam" id="TIGR03016">
    <property type="entry name" value="pepcterm_hypo_1"/>
    <property type="match status" value="2"/>
</dbReference>
<dbReference type="InterPro" id="IPR017467">
    <property type="entry name" value="CHP03016_PEP-CTERM"/>
</dbReference>
<sequence length="517" mass="57993">MSFCTKQSIYYLFFYFSVVFSYFLAHSAYVDASELNFRPTLTVSETYTDNVRLGGGIIGGGGGVGFGGSGVSGSDLITQINPGLQLTGTGRRYEVNANYIMNNLIFARNTELTRIRHRLNATGTAEVLRDLFFVDGNASILQQNISPLGPQTTDNVFVTGNRANIQVYSVSPYIRYRFQDIATTELRYTKGILKSGANGFFNSNRDSFMASLNSGSSFAKLGWGLNYSNQIVHIERRLNTTMSRVNRTIEMERYIANVIYRVTPRFGLTATGGYERNSFVSIRGKPSSPTWTVGFVWAPNQRTDLNFSAGQRFFGDTYSANANYRTRLTTWQLLYVEDITTLNQQAGQFGAVGAFDFNAFGSQNLLGLNNFLTNRVFLQRRFNASVGLNGSKNDLTLNLFRLSRKPYSAEELDTDLLGFPLFFNDTKQTGGNVAWRYRFSPRTNVNLNFSFVRFDFSSVNRTNDNLVFAANVTKNFTSDLIGMLQYQRIDRISNIQFGNQNVDLSANAVTVSLTKNF</sequence>
<proteinExistence type="predicted"/>
<name>A0A1I4EGJ8_9PROT</name>
<dbReference type="Proteomes" id="UP000199533">
    <property type="component" value="Unassembled WGS sequence"/>
</dbReference>
<dbReference type="STRING" id="52441.SAMN05216302_10289"/>
<accession>A0A1I4EGJ8</accession>
<organism evidence="2 3">
    <name type="scientific">Nitrosomonas aestuarii</name>
    <dbReference type="NCBI Taxonomy" id="52441"/>
    <lineage>
        <taxon>Bacteria</taxon>
        <taxon>Pseudomonadati</taxon>
        <taxon>Pseudomonadota</taxon>
        <taxon>Betaproteobacteria</taxon>
        <taxon>Nitrosomonadales</taxon>
        <taxon>Nitrosomonadaceae</taxon>
        <taxon>Nitrosomonas</taxon>
    </lineage>
</organism>
<keyword evidence="3" id="KW-1185">Reference proteome</keyword>
<protein>
    <submittedName>
        <fullName evidence="2">Uncharacterized protein, PEP-CTERM system associated</fullName>
    </submittedName>
</protein>
<evidence type="ECO:0000313" key="2">
    <source>
        <dbReference type="EMBL" id="SFL04349.1"/>
    </source>
</evidence>